<dbReference type="InterPro" id="IPR050060">
    <property type="entry name" value="Phosphoglucosamine_mutase"/>
</dbReference>
<comment type="PTM">
    <text evidence="8">Activated by phosphorylation.</text>
</comment>
<dbReference type="InterPro" id="IPR005841">
    <property type="entry name" value="Alpha-D-phosphohexomutase_SF"/>
</dbReference>
<proteinExistence type="inferred from homology"/>
<dbReference type="Gene3D" id="3.40.120.10">
    <property type="entry name" value="Alpha-D-Glucose-1,6-Bisphosphate, subunit A, domain 3"/>
    <property type="match status" value="3"/>
</dbReference>
<evidence type="ECO:0000256" key="7">
    <source>
        <dbReference type="ARBA" id="ARBA00068193"/>
    </source>
</evidence>
<dbReference type="NCBIfam" id="TIGR01455">
    <property type="entry name" value="glmM"/>
    <property type="match status" value="1"/>
</dbReference>
<protein>
    <recommendedName>
        <fullName evidence="7 8">Phosphoglucosamine mutase</fullName>
        <ecNumber evidence="6 8">5.4.2.10</ecNumber>
    </recommendedName>
</protein>
<evidence type="ECO:0000259" key="11">
    <source>
        <dbReference type="Pfam" id="PF00408"/>
    </source>
</evidence>
<evidence type="ECO:0000256" key="6">
    <source>
        <dbReference type="ARBA" id="ARBA00066330"/>
    </source>
</evidence>
<dbReference type="InterPro" id="IPR016055">
    <property type="entry name" value="A-D-PHexomutase_a/b/a-I/II/III"/>
</dbReference>
<dbReference type="InterPro" id="IPR005844">
    <property type="entry name" value="A-D-PHexomutase_a/b/a-I"/>
</dbReference>
<dbReference type="GO" id="GO:0005975">
    <property type="term" value="P:carbohydrate metabolic process"/>
    <property type="evidence" value="ECO:0007669"/>
    <property type="project" value="InterPro"/>
</dbReference>
<evidence type="ECO:0000313" key="15">
    <source>
        <dbReference type="EMBL" id="MCE7510953.1"/>
    </source>
</evidence>
<feature type="binding site" evidence="8">
    <location>
        <position position="243"/>
    </location>
    <ligand>
        <name>Mg(2+)</name>
        <dbReference type="ChEBI" id="CHEBI:18420"/>
    </ligand>
</feature>
<evidence type="ECO:0000256" key="2">
    <source>
        <dbReference type="ARBA" id="ARBA00022553"/>
    </source>
</evidence>
<feature type="binding site" evidence="8">
    <location>
        <position position="241"/>
    </location>
    <ligand>
        <name>Mg(2+)</name>
        <dbReference type="ChEBI" id="CHEBI:18420"/>
    </ligand>
</feature>
<dbReference type="Pfam" id="PF02878">
    <property type="entry name" value="PGM_PMM_I"/>
    <property type="match status" value="1"/>
</dbReference>
<evidence type="ECO:0000259" key="14">
    <source>
        <dbReference type="Pfam" id="PF02880"/>
    </source>
</evidence>
<reference evidence="15" key="1">
    <citation type="submission" date="2022-01" db="EMBL/GenBank/DDBJ databases">
        <authorList>
            <person name="Karlyshev A.V."/>
            <person name="Jaspars M."/>
        </authorList>
    </citation>
    <scope>NUCLEOTIDE SEQUENCE</scope>
    <source>
        <strain evidence="15">AGSA3-2</strain>
    </source>
</reference>
<dbReference type="RefSeq" id="WP_022993544.1">
    <property type="nucleotide sequence ID" value="NZ_CBDDTQ010000006.1"/>
</dbReference>
<dbReference type="InterPro" id="IPR036900">
    <property type="entry name" value="A-D-PHexomutase_C_sf"/>
</dbReference>
<dbReference type="EMBL" id="JAJVKT010000034">
    <property type="protein sequence ID" value="MCE7510953.1"/>
    <property type="molecule type" value="Genomic_DNA"/>
</dbReference>
<dbReference type="SUPFAM" id="SSF53738">
    <property type="entry name" value="Phosphoglucomutase, first 3 domains"/>
    <property type="match status" value="3"/>
</dbReference>
<dbReference type="FunFam" id="3.40.120.10:FF:000002">
    <property type="entry name" value="Phosphoglucosamine mutase"/>
    <property type="match status" value="1"/>
</dbReference>
<evidence type="ECO:0000256" key="5">
    <source>
        <dbReference type="ARBA" id="ARBA00023235"/>
    </source>
</evidence>
<dbReference type="InterPro" id="IPR006352">
    <property type="entry name" value="GlmM_bact"/>
</dbReference>
<feature type="binding site" description="via phosphate group" evidence="8">
    <location>
        <position position="101"/>
    </location>
    <ligand>
        <name>Mg(2+)</name>
        <dbReference type="ChEBI" id="CHEBI:18420"/>
    </ligand>
</feature>
<dbReference type="NCBIfam" id="NF008139">
    <property type="entry name" value="PRK10887.1"/>
    <property type="match status" value="1"/>
</dbReference>
<evidence type="ECO:0000256" key="1">
    <source>
        <dbReference type="ARBA" id="ARBA00010231"/>
    </source>
</evidence>
<feature type="binding site" evidence="8">
    <location>
        <position position="239"/>
    </location>
    <ligand>
        <name>Mg(2+)</name>
        <dbReference type="ChEBI" id="CHEBI:18420"/>
    </ligand>
</feature>
<dbReference type="Pfam" id="PF02880">
    <property type="entry name" value="PGM_PMM_III"/>
    <property type="match status" value="1"/>
</dbReference>
<dbReference type="SUPFAM" id="SSF55957">
    <property type="entry name" value="Phosphoglucomutase, C-terminal domain"/>
    <property type="match status" value="1"/>
</dbReference>
<evidence type="ECO:0000256" key="3">
    <source>
        <dbReference type="ARBA" id="ARBA00022723"/>
    </source>
</evidence>
<organism evidence="15 16">
    <name type="scientific">Alloalcanivorax xenomutans</name>
    <dbReference type="NCBI Taxonomy" id="1094342"/>
    <lineage>
        <taxon>Bacteria</taxon>
        <taxon>Pseudomonadati</taxon>
        <taxon>Pseudomonadota</taxon>
        <taxon>Gammaproteobacteria</taxon>
        <taxon>Oceanospirillales</taxon>
        <taxon>Alcanivoracaceae</taxon>
        <taxon>Alloalcanivorax</taxon>
    </lineage>
</organism>
<dbReference type="AlphaFoldDB" id="A0A9Q3W9U7"/>
<dbReference type="PANTHER" id="PTHR42946:SF1">
    <property type="entry name" value="PHOSPHOGLUCOMUTASE (ALPHA-D-GLUCOSE-1,6-BISPHOSPHATE-DEPENDENT)"/>
    <property type="match status" value="1"/>
</dbReference>
<dbReference type="GO" id="GO:0004615">
    <property type="term" value="F:phosphomannomutase activity"/>
    <property type="evidence" value="ECO:0007669"/>
    <property type="project" value="TreeGrafter"/>
</dbReference>
<dbReference type="CDD" id="cd05802">
    <property type="entry name" value="GlmM"/>
    <property type="match status" value="1"/>
</dbReference>
<comment type="function">
    <text evidence="8 10">Catalyzes the conversion of glucosamine-6-phosphate to glucosamine-1-phosphate.</text>
</comment>
<dbReference type="GO" id="GO:0005829">
    <property type="term" value="C:cytosol"/>
    <property type="evidence" value="ECO:0007669"/>
    <property type="project" value="TreeGrafter"/>
</dbReference>
<dbReference type="GO" id="GO:0009252">
    <property type="term" value="P:peptidoglycan biosynthetic process"/>
    <property type="evidence" value="ECO:0007669"/>
    <property type="project" value="TreeGrafter"/>
</dbReference>
<name>A0A9Q3W9U7_9GAMM</name>
<dbReference type="GO" id="GO:0000287">
    <property type="term" value="F:magnesium ion binding"/>
    <property type="evidence" value="ECO:0007669"/>
    <property type="project" value="UniProtKB-UniRule"/>
</dbReference>
<dbReference type="InterPro" id="IPR016066">
    <property type="entry name" value="A-D-PHexomutase_CS"/>
</dbReference>
<accession>A0A9Q3W9U7</accession>
<comment type="caution">
    <text evidence="15">The sequence shown here is derived from an EMBL/GenBank/DDBJ whole genome shotgun (WGS) entry which is preliminary data.</text>
</comment>
<feature type="active site" description="Phosphoserine intermediate" evidence="8">
    <location>
        <position position="101"/>
    </location>
</feature>
<dbReference type="Pfam" id="PF00408">
    <property type="entry name" value="PGM_PMM_IV"/>
    <property type="match status" value="1"/>
</dbReference>
<dbReference type="Proteomes" id="UP001107961">
    <property type="component" value="Unassembled WGS sequence"/>
</dbReference>
<evidence type="ECO:0000256" key="10">
    <source>
        <dbReference type="RuleBase" id="RU004327"/>
    </source>
</evidence>
<gene>
    <name evidence="8 15" type="primary">glmM</name>
    <name evidence="15" type="ORF">LZG35_20140</name>
</gene>
<dbReference type="HAMAP" id="MF_01554_B">
    <property type="entry name" value="GlmM_B"/>
    <property type="match status" value="1"/>
</dbReference>
<keyword evidence="2 8" id="KW-0597">Phosphoprotein</keyword>
<sequence>MSRKYFGTDGIRGTVGEAPITPDFVLKLGWAAGRVLAARGGSKILIGKDTRISGYMFESALEAGISAAGVDVRLLGPIPTPGIAYLTRTLHAQAGIVISASHNPYTDNGIKFFGADGRKLNDQIEQDIEHMLDEPISVVGSDRIGKVRRIDDARGRYIEFVKSTAPGLSLAGLTIVVDTANGAAYHIAPDVLEELGANVLPMANTPDGFNINRGCGSTSPEALQRKVLESGADLGLALDGDADRLIMVDDQGEVVDGDQLLYVIARDRQRNGALHGGVVGTLMSNYGLELALEQQGIPFARAKVGDRYVMEQLDSRGWLLGGESSGHLVCLDRTSTGDGMVAALQVLAALSREGRGLRDAVAEAPLVPQTLINVRGDNRDGFMERPELRQAVSDVEAELAGKGRVLLRPSGTEPLVRVMVEGLDGAQVERLCQRLAEQVQAIIA</sequence>
<dbReference type="GO" id="GO:0008966">
    <property type="term" value="F:phosphoglucosamine mutase activity"/>
    <property type="evidence" value="ECO:0007669"/>
    <property type="project" value="UniProtKB-UniRule"/>
</dbReference>
<keyword evidence="3 8" id="KW-0479">Metal-binding</keyword>
<feature type="domain" description="Alpha-D-phosphohexomutase alpha/beta/alpha" evidence="13">
    <location>
        <begin position="156"/>
        <end position="252"/>
    </location>
</feature>
<evidence type="ECO:0000259" key="13">
    <source>
        <dbReference type="Pfam" id="PF02879"/>
    </source>
</evidence>
<dbReference type="Gene3D" id="3.30.310.50">
    <property type="entry name" value="Alpha-D-phosphohexomutase, C-terminal domain"/>
    <property type="match status" value="1"/>
</dbReference>
<dbReference type="InterPro" id="IPR005845">
    <property type="entry name" value="A-D-PHexomutase_a/b/a-II"/>
</dbReference>
<dbReference type="Pfam" id="PF02879">
    <property type="entry name" value="PGM_PMM_II"/>
    <property type="match status" value="1"/>
</dbReference>
<dbReference type="EC" id="5.4.2.10" evidence="6 8"/>
<dbReference type="FunFam" id="3.40.120.10:FF:000001">
    <property type="entry name" value="Phosphoglucosamine mutase"/>
    <property type="match status" value="1"/>
</dbReference>
<dbReference type="GeneID" id="94688342"/>
<comment type="similarity">
    <text evidence="1 8 9">Belongs to the phosphohexose mutase family.</text>
</comment>
<feature type="modified residue" description="Phosphoserine" evidence="8">
    <location>
        <position position="101"/>
    </location>
</feature>
<keyword evidence="4 8" id="KW-0460">Magnesium</keyword>
<evidence type="ECO:0000313" key="16">
    <source>
        <dbReference type="Proteomes" id="UP001107961"/>
    </source>
</evidence>
<dbReference type="FunFam" id="3.30.310.50:FF:000001">
    <property type="entry name" value="Phosphoglucosamine mutase"/>
    <property type="match status" value="1"/>
</dbReference>
<keyword evidence="16" id="KW-1185">Reference proteome</keyword>
<evidence type="ECO:0000256" key="8">
    <source>
        <dbReference type="HAMAP-Rule" id="MF_01554"/>
    </source>
</evidence>
<dbReference type="PANTHER" id="PTHR42946">
    <property type="entry name" value="PHOSPHOHEXOSE MUTASE"/>
    <property type="match status" value="1"/>
</dbReference>
<dbReference type="KEGG" id="axe:P40_18700"/>
<dbReference type="InterPro" id="IPR005843">
    <property type="entry name" value="A-D-PHexomutase_C"/>
</dbReference>
<evidence type="ECO:0000259" key="12">
    <source>
        <dbReference type="Pfam" id="PF02878"/>
    </source>
</evidence>
<dbReference type="PROSITE" id="PS00710">
    <property type="entry name" value="PGM_PMM"/>
    <property type="match status" value="1"/>
</dbReference>
<comment type="cofactor">
    <cofactor evidence="8">
        <name>Mg(2+)</name>
        <dbReference type="ChEBI" id="CHEBI:18420"/>
    </cofactor>
    <text evidence="8">Binds 1 Mg(2+) ion per subunit.</text>
</comment>
<dbReference type="InterPro" id="IPR005846">
    <property type="entry name" value="A-D-PHexomutase_a/b/a-III"/>
</dbReference>
<dbReference type="GO" id="GO:0006048">
    <property type="term" value="P:UDP-N-acetylglucosamine biosynthetic process"/>
    <property type="evidence" value="ECO:0007669"/>
    <property type="project" value="TreeGrafter"/>
</dbReference>
<evidence type="ECO:0000256" key="4">
    <source>
        <dbReference type="ARBA" id="ARBA00022842"/>
    </source>
</evidence>
<evidence type="ECO:0000256" key="9">
    <source>
        <dbReference type="RuleBase" id="RU004326"/>
    </source>
</evidence>
<feature type="domain" description="Alpha-D-phosphohexomutase alpha/beta/alpha" evidence="12">
    <location>
        <begin position="3"/>
        <end position="133"/>
    </location>
</feature>
<feature type="domain" description="Alpha-D-phosphohexomutase C-terminal" evidence="11">
    <location>
        <begin position="371"/>
        <end position="437"/>
    </location>
</feature>
<keyword evidence="5 8" id="KW-0413">Isomerase</keyword>
<dbReference type="PRINTS" id="PR00509">
    <property type="entry name" value="PGMPMM"/>
</dbReference>
<comment type="catalytic activity">
    <reaction evidence="8 10">
        <text>alpha-D-glucosamine 1-phosphate = D-glucosamine 6-phosphate</text>
        <dbReference type="Rhea" id="RHEA:23424"/>
        <dbReference type="ChEBI" id="CHEBI:58516"/>
        <dbReference type="ChEBI" id="CHEBI:58725"/>
        <dbReference type="EC" id="5.4.2.10"/>
    </reaction>
</comment>
<feature type="domain" description="Alpha-D-phosphohexomutase alpha/beta/alpha" evidence="14">
    <location>
        <begin position="256"/>
        <end position="363"/>
    </location>
</feature>